<dbReference type="Proteomes" id="UP000703038">
    <property type="component" value="Unassembled WGS sequence"/>
</dbReference>
<evidence type="ECO:0000256" key="1">
    <source>
        <dbReference type="SAM" id="MobiDB-lite"/>
    </source>
</evidence>
<dbReference type="Pfam" id="PF10756">
    <property type="entry name" value="bPH_6"/>
    <property type="match status" value="1"/>
</dbReference>
<gene>
    <name evidence="4" type="ORF">JOE42_001772</name>
</gene>
<feature type="transmembrane region" description="Helical" evidence="2">
    <location>
        <begin position="48"/>
        <end position="64"/>
    </location>
</feature>
<sequence length="165" mass="17515">MTVSHTESPTSDASPAAPTVFRIPALALSGVALFLFGVTFPVVGAPELFGWMLALPVLLGYWIIRVRTTVTPEQFVSRRAFRSTTVPWSSVTGLLFPKLGWGKATLEDGSTVRMPGVTVDKLPLLSAASGGAVPDPSPVEEPVRDEPVEAESAADVEQDEAEPRA</sequence>
<name>A0ABS2KSZ7_9NOCA</name>
<feature type="transmembrane region" description="Helical" evidence="2">
    <location>
        <begin position="20"/>
        <end position="42"/>
    </location>
</feature>
<evidence type="ECO:0000313" key="5">
    <source>
        <dbReference type="Proteomes" id="UP000703038"/>
    </source>
</evidence>
<keyword evidence="2" id="KW-0472">Membrane</keyword>
<dbReference type="EMBL" id="JAFBBK010000001">
    <property type="protein sequence ID" value="MBM7415039.1"/>
    <property type="molecule type" value="Genomic_DNA"/>
</dbReference>
<feature type="compositionally biased region" description="Acidic residues" evidence="1">
    <location>
        <begin position="148"/>
        <end position="165"/>
    </location>
</feature>
<keyword evidence="2" id="KW-1133">Transmembrane helix</keyword>
<evidence type="ECO:0000256" key="2">
    <source>
        <dbReference type="SAM" id="Phobius"/>
    </source>
</evidence>
<dbReference type="InterPro" id="IPR019692">
    <property type="entry name" value="CFP-6_PH"/>
</dbReference>
<keyword evidence="2" id="KW-0812">Transmembrane</keyword>
<reference evidence="4 5" key="1">
    <citation type="submission" date="2021-01" db="EMBL/GenBank/DDBJ databases">
        <title>Genomics of switchgrass bacterial isolates.</title>
        <authorList>
            <person name="Shade A."/>
        </authorList>
    </citation>
    <scope>NUCLEOTIDE SEQUENCE [LARGE SCALE GENOMIC DNA]</scope>
    <source>
        <strain evidence="4 5">PvP111</strain>
    </source>
</reference>
<feature type="region of interest" description="Disordered" evidence="1">
    <location>
        <begin position="128"/>
        <end position="165"/>
    </location>
</feature>
<accession>A0ABS2KSZ7</accession>
<protein>
    <recommendedName>
        <fullName evidence="3">Low molecular weight protein antigen 6 PH domain-containing protein</fullName>
    </recommendedName>
</protein>
<organism evidence="4 5">
    <name type="scientific">Rhodococcoides corynebacterioides</name>
    <dbReference type="NCBI Taxonomy" id="53972"/>
    <lineage>
        <taxon>Bacteria</taxon>
        <taxon>Bacillati</taxon>
        <taxon>Actinomycetota</taxon>
        <taxon>Actinomycetes</taxon>
        <taxon>Mycobacteriales</taxon>
        <taxon>Nocardiaceae</taxon>
        <taxon>Rhodococcoides</taxon>
    </lineage>
</organism>
<evidence type="ECO:0000313" key="4">
    <source>
        <dbReference type="EMBL" id="MBM7415039.1"/>
    </source>
</evidence>
<proteinExistence type="predicted"/>
<evidence type="ECO:0000259" key="3">
    <source>
        <dbReference type="Pfam" id="PF10756"/>
    </source>
</evidence>
<dbReference type="RefSeq" id="WP_204867973.1">
    <property type="nucleotide sequence ID" value="NZ_JAFBBK010000001.1"/>
</dbReference>
<feature type="domain" description="Low molecular weight protein antigen 6 PH" evidence="3">
    <location>
        <begin position="65"/>
        <end position="135"/>
    </location>
</feature>
<comment type="caution">
    <text evidence="4">The sequence shown here is derived from an EMBL/GenBank/DDBJ whole genome shotgun (WGS) entry which is preliminary data.</text>
</comment>
<keyword evidence="5" id="KW-1185">Reference proteome</keyword>